<name>A0A1H3AKH5_THIRO</name>
<dbReference type="Gene3D" id="3.40.50.720">
    <property type="entry name" value="NAD(P)-binding Rossmann-like Domain"/>
    <property type="match status" value="1"/>
</dbReference>
<sequence length="259" mass="27860">MIDQDYFSLAGKKGLILGIANEHSIAYGCARAFRTLGADLAVTYLNEKAKPFVEPCAQAVEASLFLPCDVTQEGQLEGVFETIRERWGRIDFAVHSIAFAPREDLQGRLVDSSAHGFGVAVDVSAHSFLRMSRLAEPLMTDGGSLFAMTFYGSERVVKTYNLMGPVKAALESAVRYTADELGPKNIRAFAVSPGPLATRAASGLKDFDELMEEARAKSPLGRLATIDDVGAVTAMLATRTGVMLTGQTIYVDGGYHIKG</sequence>
<dbReference type="PANTHER" id="PTHR43159:SF2">
    <property type="entry name" value="ENOYL-[ACYL-CARRIER-PROTEIN] REDUCTASE [NADH], CHLOROPLASTIC"/>
    <property type="match status" value="1"/>
</dbReference>
<feature type="binding site" evidence="9">
    <location>
        <position position="100"/>
    </location>
    <ligand>
        <name>substrate</name>
    </ligand>
</feature>
<evidence type="ECO:0000256" key="6">
    <source>
        <dbReference type="ARBA" id="ARBA00023098"/>
    </source>
</evidence>
<dbReference type="AlphaFoldDB" id="A0A1H3AKH5"/>
<proteinExistence type="inferred from homology"/>
<keyword evidence="5 8" id="KW-0560">Oxidoreductase</keyword>
<accession>A0A1H3AKH5</accession>
<gene>
    <name evidence="11" type="ORF">SAMN05421783_12036</name>
</gene>
<dbReference type="Proteomes" id="UP000198816">
    <property type="component" value="Unassembled WGS sequence"/>
</dbReference>
<evidence type="ECO:0000256" key="9">
    <source>
        <dbReference type="PIRSR" id="PIRSR000094-2"/>
    </source>
</evidence>
<dbReference type="InterPro" id="IPR002347">
    <property type="entry name" value="SDR_fam"/>
</dbReference>
<evidence type="ECO:0000313" key="11">
    <source>
        <dbReference type="EMBL" id="SDX30210.1"/>
    </source>
</evidence>
<feature type="binding site" evidence="10">
    <location>
        <position position="167"/>
    </location>
    <ligand>
        <name>NAD(+)</name>
        <dbReference type="ChEBI" id="CHEBI:57540"/>
    </ligand>
</feature>
<evidence type="ECO:0000256" key="1">
    <source>
        <dbReference type="ARBA" id="ARBA00005194"/>
    </source>
</evidence>
<evidence type="ECO:0000256" key="4">
    <source>
        <dbReference type="ARBA" id="ARBA00022832"/>
    </source>
</evidence>
<evidence type="ECO:0000313" key="12">
    <source>
        <dbReference type="Proteomes" id="UP000198816"/>
    </source>
</evidence>
<evidence type="ECO:0000256" key="2">
    <source>
        <dbReference type="ARBA" id="ARBA00009233"/>
    </source>
</evidence>
<dbReference type="SUPFAM" id="SSF51735">
    <property type="entry name" value="NAD(P)-binding Rossmann-fold domains"/>
    <property type="match status" value="1"/>
</dbReference>
<dbReference type="CDD" id="cd05372">
    <property type="entry name" value="ENR_SDR"/>
    <property type="match status" value="1"/>
</dbReference>
<evidence type="ECO:0000256" key="8">
    <source>
        <dbReference type="PIRNR" id="PIRNR000094"/>
    </source>
</evidence>
<dbReference type="InterPro" id="IPR014358">
    <property type="entry name" value="Enoyl-ACP_Rdtase_NADH"/>
</dbReference>
<dbReference type="PANTHER" id="PTHR43159">
    <property type="entry name" value="ENOYL-[ACYL-CARRIER-PROTEIN] REDUCTASE"/>
    <property type="match status" value="1"/>
</dbReference>
<dbReference type="GO" id="GO:0004318">
    <property type="term" value="F:enoyl-[acyl-carrier-protein] reductase (NADH) activity"/>
    <property type="evidence" value="ECO:0007669"/>
    <property type="project" value="UniProtKB-EC"/>
</dbReference>
<keyword evidence="3 8" id="KW-0444">Lipid biosynthesis</keyword>
<feature type="binding site" evidence="10">
    <location>
        <position position="97"/>
    </location>
    <ligand>
        <name>NAD(+)</name>
        <dbReference type="ChEBI" id="CHEBI:57540"/>
    </ligand>
</feature>
<feature type="binding site" evidence="10">
    <location>
        <position position="18"/>
    </location>
    <ligand>
        <name>NAD(+)</name>
        <dbReference type="ChEBI" id="CHEBI:57540"/>
    </ligand>
</feature>
<dbReference type="NCBIfam" id="NF005717">
    <property type="entry name" value="PRK07533.1"/>
    <property type="match status" value="1"/>
</dbReference>
<keyword evidence="6" id="KW-0443">Lipid metabolism</keyword>
<dbReference type="OrthoDB" id="9803628at2"/>
<dbReference type="EMBL" id="FNNZ01000020">
    <property type="protein sequence ID" value="SDX30210.1"/>
    <property type="molecule type" value="Genomic_DNA"/>
</dbReference>
<dbReference type="Pfam" id="PF13561">
    <property type="entry name" value="adh_short_C2"/>
    <property type="match status" value="1"/>
</dbReference>
<dbReference type="PIRSF" id="PIRSF000094">
    <property type="entry name" value="Enoyl-ACP_rdct"/>
    <property type="match status" value="1"/>
</dbReference>
<keyword evidence="7 8" id="KW-0275">Fatty acid biosynthesis</keyword>
<dbReference type="RefSeq" id="WP_093035556.1">
    <property type="nucleotide sequence ID" value="NZ_FNNZ01000020.1"/>
</dbReference>
<feature type="binding site" evidence="10">
    <location>
        <begin position="24"/>
        <end position="25"/>
    </location>
    <ligand>
        <name>NAD(+)</name>
        <dbReference type="ChEBI" id="CHEBI:57540"/>
    </ligand>
</feature>
<evidence type="ECO:0000256" key="7">
    <source>
        <dbReference type="ARBA" id="ARBA00023160"/>
    </source>
</evidence>
<keyword evidence="12" id="KW-1185">Reference proteome</keyword>
<evidence type="ECO:0000256" key="3">
    <source>
        <dbReference type="ARBA" id="ARBA00022516"/>
    </source>
</evidence>
<evidence type="ECO:0000256" key="5">
    <source>
        <dbReference type="ARBA" id="ARBA00023002"/>
    </source>
</evidence>
<protein>
    <recommendedName>
        <fullName evidence="8">Enoyl-[acyl-carrier-protein] reductase [NADH]</fullName>
        <ecNumber evidence="8">1.3.1.9</ecNumber>
    </recommendedName>
</protein>
<dbReference type="PRINTS" id="PR00081">
    <property type="entry name" value="GDHRDH"/>
</dbReference>
<dbReference type="EC" id="1.3.1.9" evidence="8"/>
<reference evidence="12" key="1">
    <citation type="submission" date="2016-10" db="EMBL/GenBank/DDBJ databases">
        <authorList>
            <person name="Varghese N."/>
            <person name="Submissions S."/>
        </authorList>
    </citation>
    <scope>NUCLEOTIDE SEQUENCE [LARGE SCALE GENOMIC DNA]</scope>
    <source>
        <strain evidence="12">DSM 217</strain>
    </source>
</reference>
<organism evidence="11 12">
    <name type="scientific">Thiocapsa roseopersicina</name>
    <dbReference type="NCBI Taxonomy" id="1058"/>
    <lineage>
        <taxon>Bacteria</taxon>
        <taxon>Pseudomonadati</taxon>
        <taxon>Pseudomonadota</taxon>
        <taxon>Gammaproteobacteria</taxon>
        <taxon>Chromatiales</taxon>
        <taxon>Chromatiaceae</taxon>
        <taxon>Thiocapsa</taxon>
    </lineage>
</organism>
<comment type="catalytic activity">
    <reaction evidence="8">
        <text>a 2,3-saturated acyl-[ACP] + NAD(+) = a (2E)-enoyl-[ACP] + NADH + H(+)</text>
        <dbReference type="Rhea" id="RHEA:10240"/>
        <dbReference type="Rhea" id="RHEA-COMP:9925"/>
        <dbReference type="Rhea" id="RHEA-COMP:9926"/>
        <dbReference type="ChEBI" id="CHEBI:15378"/>
        <dbReference type="ChEBI" id="CHEBI:57540"/>
        <dbReference type="ChEBI" id="CHEBI:57945"/>
        <dbReference type="ChEBI" id="CHEBI:78784"/>
        <dbReference type="ChEBI" id="CHEBI:78785"/>
        <dbReference type="EC" id="1.3.1.9"/>
    </reaction>
</comment>
<dbReference type="GO" id="GO:0006633">
    <property type="term" value="P:fatty acid biosynthetic process"/>
    <property type="evidence" value="ECO:0007669"/>
    <property type="project" value="UniProtKB-UniPathway"/>
</dbReference>
<comment type="pathway">
    <text evidence="1">Lipid metabolism; fatty acid biosynthesis.</text>
</comment>
<comment type="similarity">
    <text evidence="2 8">Belongs to the short-chain dehydrogenases/reductases (SDR) family. FabI subfamily.</text>
</comment>
<dbReference type="UniPathway" id="UPA00094"/>
<dbReference type="STRING" id="1058.SAMN05421783_12036"/>
<evidence type="ECO:0000256" key="10">
    <source>
        <dbReference type="PIRSR" id="PIRSR000094-3"/>
    </source>
</evidence>
<feature type="binding site" evidence="10">
    <location>
        <begin position="69"/>
        <end position="70"/>
    </location>
    <ligand>
        <name>NAD(+)</name>
        <dbReference type="ChEBI" id="CHEBI:57540"/>
    </ligand>
</feature>
<keyword evidence="4" id="KW-0276">Fatty acid metabolism</keyword>
<keyword evidence="8 10" id="KW-0520">NAD</keyword>
<dbReference type="InterPro" id="IPR036291">
    <property type="entry name" value="NAD(P)-bd_dom_sf"/>
</dbReference>